<proteinExistence type="inferred from homology"/>
<name>A0A077DGD5_9BURK</name>
<dbReference type="Proteomes" id="UP000028945">
    <property type="component" value="Chromosome"/>
</dbReference>
<dbReference type="SUPFAM" id="SSF55620">
    <property type="entry name" value="Tetrahydrobiopterin biosynthesis enzymes-like"/>
    <property type="match status" value="1"/>
</dbReference>
<dbReference type="PANTHER" id="PTHR42844:SF1">
    <property type="entry name" value="DIHYDRONEOPTERIN ALDOLASE 1-RELATED"/>
    <property type="match status" value="1"/>
</dbReference>
<dbReference type="EC" id="4.1.2.25" evidence="6"/>
<keyword evidence="5 6" id="KW-0456">Lyase</keyword>
<accession>A0A077DGD5</accession>
<dbReference type="InterPro" id="IPR043133">
    <property type="entry name" value="GTP-CH-I_C/QueF"/>
</dbReference>
<reference evidence="8 9" key="1">
    <citation type="journal article" date="2014" name="BMC Genomics">
        <title>A genomic perspective on a new bacterial genus and species from the Alcaligenaceae family, Basilea psittacipulmonis.</title>
        <authorList>
            <person name="Whiteson K.L."/>
            <person name="Hernandez D."/>
            <person name="Lazarevic V."/>
            <person name="Gaia N."/>
            <person name="Farinelli L."/>
            <person name="Francois P."/>
            <person name="Pilo P."/>
            <person name="Frey J."/>
            <person name="Schrenzel J."/>
        </authorList>
    </citation>
    <scope>NUCLEOTIDE SEQUENCE [LARGE SCALE GENOMIC DNA]</scope>
    <source>
        <strain evidence="8 9">DSM 24701</strain>
    </source>
</reference>
<evidence type="ECO:0000256" key="1">
    <source>
        <dbReference type="ARBA" id="ARBA00001353"/>
    </source>
</evidence>
<dbReference type="SMART" id="SM00905">
    <property type="entry name" value="FolB"/>
    <property type="match status" value="1"/>
</dbReference>
<dbReference type="InterPro" id="IPR006157">
    <property type="entry name" value="FolB_dom"/>
</dbReference>
<evidence type="ECO:0000313" key="8">
    <source>
        <dbReference type="EMBL" id="AIL32198.1"/>
    </source>
</evidence>
<dbReference type="Pfam" id="PF02152">
    <property type="entry name" value="FolB"/>
    <property type="match status" value="1"/>
</dbReference>
<dbReference type="STRING" id="1072685.IX83_01715"/>
<dbReference type="PANTHER" id="PTHR42844">
    <property type="entry name" value="DIHYDRONEOPTERIN ALDOLASE 1-RELATED"/>
    <property type="match status" value="1"/>
</dbReference>
<dbReference type="GO" id="GO:0046656">
    <property type="term" value="P:folic acid biosynthetic process"/>
    <property type="evidence" value="ECO:0007669"/>
    <property type="project" value="UniProtKB-UniRule"/>
</dbReference>
<evidence type="ECO:0000256" key="3">
    <source>
        <dbReference type="ARBA" id="ARBA00005708"/>
    </source>
</evidence>
<dbReference type="KEGG" id="bpsi:IX83_01715"/>
<dbReference type="NCBIfam" id="TIGR00526">
    <property type="entry name" value="folB_dom"/>
    <property type="match status" value="1"/>
</dbReference>
<dbReference type="eggNOG" id="COG1539">
    <property type="taxonomic scope" value="Bacteria"/>
</dbReference>
<evidence type="ECO:0000256" key="5">
    <source>
        <dbReference type="ARBA" id="ARBA00023239"/>
    </source>
</evidence>
<evidence type="ECO:0000259" key="7">
    <source>
        <dbReference type="SMART" id="SM00905"/>
    </source>
</evidence>
<gene>
    <name evidence="8" type="ORF">IX83_01715</name>
</gene>
<dbReference type="NCBIfam" id="TIGR00525">
    <property type="entry name" value="folB"/>
    <property type="match status" value="1"/>
</dbReference>
<feature type="domain" description="Dihydroneopterin aldolase/epimerase" evidence="7">
    <location>
        <begin position="6"/>
        <end position="117"/>
    </location>
</feature>
<comment type="catalytic activity">
    <reaction evidence="1 6">
        <text>7,8-dihydroneopterin = 6-hydroxymethyl-7,8-dihydropterin + glycolaldehyde</text>
        <dbReference type="Rhea" id="RHEA:10540"/>
        <dbReference type="ChEBI" id="CHEBI:17001"/>
        <dbReference type="ChEBI" id="CHEBI:17071"/>
        <dbReference type="ChEBI" id="CHEBI:44841"/>
        <dbReference type="EC" id="4.1.2.25"/>
    </reaction>
</comment>
<dbReference type="RefSeq" id="WP_038498434.1">
    <property type="nucleotide sequence ID" value="NZ_AFWK01000114.1"/>
</dbReference>
<dbReference type="GO" id="GO:0046654">
    <property type="term" value="P:tetrahydrofolate biosynthetic process"/>
    <property type="evidence" value="ECO:0007669"/>
    <property type="project" value="UniProtKB-UniRule"/>
</dbReference>
<sequence length="121" mass="14041">MTIRRIFFSRLSINARIGVLEHELRATQPIVIDAELDVNLSQEINDKNIDTVLDYRYIRQAIIDECTREHIHLIEVMADRVNQRILNEFPQVSRVHLRISKPLAFSDCAAVGIEQTNTRES</sequence>
<dbReference type="Gene3D" id="3.30.1130.10">
    <property type="match status" value="1"/>
</dbReference>
<keyword evidence="4 6" id="KW-0289">Folate biosynthesis</keyword>
<dbReference type="GO" id="GO:0005737">
    <property type="term" value="C:cytoplasm"/>
    <property type="evidence" value="ECO:0007669"/>
    <property type="project" value="TreeGrafter"/>
</dbReference>
<evidence type="ECO:0000256" key="4">
    <source>
        <dbReference type="ARBA" id="ARBA00022909"/>
    </source>
</evidence>
<evidence type="ECO:0000256" key="6">
    <source>
        <dbReference type="RuleBase" id="RU362079"/>
    </source>
</evidence>
<evidence type="ECO:0000256" key="2">
    <source>
        <dbReference type="ARBA" id="ARBA00005013"/>
    </source>
</evidence>
<dbReference type="HOGENOM" id="CLU_112632_0_1_4"/>
<evidence type="ECO:0000313" key="9">
    <source>
        <dbReference type="Proteomes" id="UP000028945"/>
    </source>
</evidence>
<protein>
    <recommendedName>
        <fullName evidence="6">7,8-dihydroneopterin aldolase</fullName>
        <ecNumber evidence="6">4.1.2.25</ecNumber>
    </recommendedName>
</protein>
<keyword evidence="9" id="KW-1185">Reference proteome</keyword>
<dbReference type="EMBL" id="CP009238">
    <property type="protein sequence ID" value="AIL32198.1"/>
    <property type="molecule type" value="Genomic_DNA"/>
</dbReference>
<dbReference type="InterPro" id="IPR006156">
    <property type="entry name" value="Dihydroneopterin_aldolase"/>
</dbReference>
<dbReference type="GO" id="GO:0004150">
    <property type="term" value="F:dihydroneopterin aldolase activity"/>
    <property type="evidence" value="ECO:0007669"/>
    <property type="project" value="UniProtKB-UniRule"/>
</dbReference>
<dbReference type="AlphaFoldDB" id="A0A077DGD5"/>
<organism evidence="8 9">
    <name type="scientific">Basilea psittacipulmonis DSM 24701</name>
    <dbReference type="NCBI Taxonomy" id="1072685"/>
    <lineage>
        <taxon>Bacteria</taxon>
        <taxon>Pseudomonadati</taxon>
        <taxon>Pseudomonadota</taxon>
        <taxon>Betaproteobacteria</taxon>
        <taxon>Burkholderiales</taxon>
        <taxon>Alcaligenaceae</taxon>
        <taxon>Basilea</taxon>
    </lineage>
</organism>
<dbReference type="OrthoDB" id="8521219at2"/>
<comment type="pathway">
    <text evidence="2 6">Cofactor biosynthesis; tetrahydrofolate biosynthesis; 2-amino-4-hydroxy-6-hydroxymethyl-7,8-dihydropteridine diphosphate from 7,8-dihydroneopterin triphosphate: step 3/4.</text>
</comment>
<comment type="function">
    <text evidence="6">Catalyzes the conversion of 7,8-dihydroneopterin to 6-hydroxymethyl-7,8-dihydropterin.</text>
</comment>
<comment type="similarity">
    <text evidence="3 6">Belongs to the DHNA family.</text>
</comment>
<dbReference type="UniPathway" id="UPA00077">
    <property type="reaction ID" value="UER00154"/>
</dbReference>